<gene>
    <name evidence="2" type="ORF">DY367_18580</name>
</gene>
<dbReference type="Proteomes" id="UP000285324">
    <property type="component" value="Unassembled WGS sequence"/>
</dbReference>
<feature type="compositionally biased region" description="Basic and acidic residues" evidence="1">
    <location>
        <begin position="123"/>
        <end position="134"/>
    </location>
</feature>
<feature type="region of interest" description="Disordered" evidence="1">
    <location>
        <begin position="105"/>
        <end position="134"/>
    </location>
</feature>
<evidence type="ECO:0000313" key="3">
    <source>
        <dbReference type="Proteomes" id="UP000285324"/>
    </source>
</evidence>
<proteinExistence type="predicted"/>
<name>A0A424WAF1_ALCXX</name>
<evidence type="ECO:0000256" key="1">
    <source>
        <dbReference type="SAM" id="MobiDB-lite"/>
    </source>
</evidence>
<comment type="caution">
    <text evidence="2">The sequence shown here is derived from an EMBL/GenBank/DDBJ whole genome shotgun (WGS) entry which is preliminary data.</text>
</comment>
<reference evidence="2 3" key="1">
    <citation type="submission" date="2018-08" db="EMBL/GenBank/DDBJ databases">
        <title>Achromobacter xylosoxidans Genome sequencing and assembly.</title>
        <authorList>
            <person name="Wang R."/>
            <person name="Rensing C."/>
            <person name="Li Y."/>
        </authorList>
    </citation>
    <scope>NUCLEOTIDE SEQUENCE [LARGE SCALE GENOMIC DNA]</scope>
    <source>
        <strain evidence="2 3">GD003A</strain>
    </source>
</reference>
<dbReference type="AlphaFoldDB" id="A0A424WAF1"/>
<organism evidence="2 3">
    <name type="scientific">Alcaligenes xylosoxydans xylosoxydans</name>
    <name type="common">Achromobacter xylosoxidans</name>
    <dbReference type="NCBI Taxonomy" id="85698"/>
    <lineage>
        <taxon>Bacteria</taxon>
        <taxon>Pseudomonadati</taxon>
        <taxon>Pseudomonadota</taxon>
        <taxon>Betaproteobacteria</taxon>
        <taxon>Burkholderiales</taxon>
        <taxon>Alcaligenaceae</taxon>
        <taxon>Achromobacter</taxon>
    </lineage>
</organism>
<protein>
    <submittedName>
        <fullName evidence="2">Uncharacterized protein</fullName>
    </submittedName>
</protein>
<dbReference type="EMBL" id="QVXO01000029">
    <property type="protein sequence ID" value="RPJ90197.1"/>
    <property type="molecule type" value="Genomic_DNA"/>
</dbReference>
<accession>A0A424WAF1</accession>
<dbReference type="RefSeq" id="WP_118933264.1">
    <property type="nucleotide sequence ID" value="NZ_CP061008.1"/>
</dbReference>
<dbReference type="OrthoDB" id="9033252at2"/>
<sequence>MNQKQRAVNRRRMPRKAWALGLIIAGAAGFYAWWQSPLGPGLSEGKMRKILVEATAQPEYAPVGACVNVVGVRPLPTDVYTAFLESQDRIVQGLIKHQLVTVKRVSASGDGGPPRADEDPEDASSRMELTDKGRPYYTDGEARLSSKLVYTAKFCAPGLQIGKILTHTKPLKNPFDDNPNLVSAVKFEWRLDRSTADWAADPAFRPYLSGFAPEDQPDEWQTEYIMLERKNGVWELGDRPYIIRW</sequence>
<evidence type="ECO:0000313" key="2">
    <source>
        <dbReference type="EMBL" id="RPJ90197.1"/>
    </source>
</evidence>